<keyword evidence="2" id="KW-1185">Reference proteome</keyword>
<dbReference type="GO" id="GO:0019028">
    <property type="term" value="C:viral capsid"/>
    <property type="evidence" value="ECO:0007669"/>
    <property type="project" value="UniProtKB-KW"/>
</dbReference>
<keyword evidence="1" id="KW-0167">Capsid protein</keyword>
<proteinExistence type="predicted"/>
<reference evidence="1" key="1">
    <citation type="submission" date="2020-09" db="EMBL/GenBank/DDBJ databases">
        <title>Leviviricetes taxonomy.</title>
        <authorList>
            <person name="Stockdale S.R."/>
            <person name="Callanan J."/>
            <person name="Adriaenssens E.M."/>
            <person name="Kuhn J.H."/>
            <person name="Rumnieks J."/>
            <person name="Shkoporov A."/>
            <person name="Draper L.A."/>
            <person name="Ross P."/>
            <person name="Hill C."/>
        </authorList>
    </citation>
    <scope>NUCLEOTIDE SEQUENCE</scope>
</reference>
<evidence type="ECO:0000313" key="1">
    <source>
        <dbReference type="EMBL" id="DAD52281.1"/>
    </source>
</evidence>
<gene>
    <name evidence="1" type="primary">SRR6960799_28_2</name>
</gene>
<name>A0A8S5L3N5_9VIRU</name>
<dbReference type="KEGG" id="vg:80399342"/>
<organism evidence="1 2">
    <name type="scientific">ssRNA phage SRR6960799_28</name>
    <dbReference type="NCBI Taxonomy" id="2786585"/>
    <lineage>
        <taxon>Viruses</taxon>
        <taxon>Riboviria</taxon>
        <taxon>Orthornavirae</taxon>
        <taxon>Lenarviricota</taxon>
        <taxon>Leviviricetes</taxon>
        <taxon>Norzivirales</taxon>
        <taxon>Solspiviridae</taxon>
        <taxon>Tohkunevirus</taxon>
        <taxon>Tohkunevirus borborocola</taxon>
    </lineage>
</organism>
<dbReference type="RefSeq" id="YP_010770124.1">
    <property type="nucleotide sequence ID" value="NC_074170.1"/>
</dbReference>
<dbReference type="EMBL" id="BK014057">
    <property type="protein sequence ID" value="DAD52281.1"/>
    <property type="molecule type" value="Genomic_RNA"/>
</dbReference>
<dbReference type="GeneID" id="80399342"/>
<protein>
    <submittedName>
        <fullName evidence="1">Coat protein</fullName>
    </submittedName>
</protein>
<sequence>MTIPAINTKTFTFDSNPSSDSARYVGANHTAQVKDILQVRRVAPKATKTDPGVHKEYHKRVISELIGGVYKDIIVETSYSIPVGASTAGITAARVDNAEFAKSTAGVSLVEKAQVNF</sequence>
<keyword evidence="1" id="KW-0946">Virion</keyword>
<accession>A0A8S5L3N5</accession>
<dbReference type="Proteomes" id="UP000677832">
    <property type="component" value="Segment"/>
</dbReference>
<evidence type="ECO:0000313" key="2">
    <source>
        <dbReference type="Proteomes" id="UP000677832"/>
    </source>
</evidence>